<dbReference type="InParanoid" id="A0A162PQX1"/>
<evidence type="ECO:0000313" key="2">
    <source>
        <dbReference type="Proteomes" id="UP000077315"/>
    </source>
</evidence>
<dbReference type="InterPro" id="IPR040152">
    <property type="entry name" value="Atp25"/>
</dbReference>
<sequence length="790" mass="90725">MLQSLYAGNNLLKTRGIQLKSNIHRLASRSAPIISRNLPVTFYPTRQFSSTLSPNNQTNEPVAVTRNTVGTIKKNKPLFSVHDDIPQKLASYEALGDVEGAFNYVKELHAKNLATKEIYERLVTLLSENPTEIAKINYVLNWFTQSSRSKNKKILEDIDLWCKVMGLGFKLKGTSREQALRMYLQAFEATFPYSKLTTQTAWVTKIRAHGILCQPLKVTECLKEIKDSPKALEAVDEKQIFEYAILAYANCQMTELVDKHMQLFKDTPPSKDMLKSLTLTNAFRGNIEATKKYSDLTERIYPSVDLTSVRLLSYQRDLVAQYKNEARIRGTHNAPLNLDQDKAAAWNELAESLMNDDKRPLNINECNNIVGYLATANSLDNKQFPMERAQGFVDNYMTKHSIQPNETTYSYLLTGYARTHEYNDGAKNSRLDKALETLHLMLSKNLSVVNHRNFSALLKACIPHKNENYIFDYFRYNSAVKTSFQNQKLKKIFLDKRFFEIEKLMLEYDVNYDRYTFMNMMTCLGGSGLYIALWNRWGLTKKYGIKRDAALYQHMLALAARDSEQARFALATVKSELARDIGQDKMTKPLYFSLLECSVSAQNTTMTGQIIETLRKDFELTTEDYNTLIRSSAFLGDASSKVDDILEEMKKKNIQNNTRTWLNLLSNQILAKAEHNQIQKTFNDYSMYRFEEYGKVPIPIRKQAKTVPFPTGPYTGVDQQIINVYLASLVDHQDLSLLFGILRTSEEQELPIRLTVNTINWIKNLAQKEKSKDDLAWFINESKLGKIIKE</sequence>
<proteinExistence type="predicted"/>
<dbReference type="Gene3D" id="1.25.40.10">
    <property type="entry name" value="Tetratricopeptide repeat domain"/>
    <property type="match status" value="1"/>
</dbReference>
<dbReference type="PANTHER" id="PTHR28087:SF1">
    <property type="entry name" value="ATPASE SYNTHESIS PROTEIN 25, MITOCHONDRIAL"/>
    <property type="match status" value="1"/>
</dbReference>
<keyword evidence="2" id="KW-1185">Reference proteome</keyword>
<name>A0A162PQX1_PHYB8</name>
<dbReference type="GO" id="GO:0048255">
    <property type="term" value="P:mRNA stabilization"/>
    <property type="evidence" value="ECO:0007669"/>
    <property type="project" value="TreeGrafter"/>
</dbReference>
<dbReference type="InterPro" id="IPR011990">
    <property type="entry name" value="TPR-like_helical_dom_sf"/>
</dbReference>
<dbReference type="PANTHER" id="PTHR28087">
    <property type="entry name" value="ATPASE SYNTHESIS PROTEIN 25, MITOCHONDRIAL"/>
    <property type="match status" value="1"/>
</dbReference>
<reference evidence="2" key="1">
    <citation type="submission" date="2015-06" db="EMBL/GenBank/DDBJ databases">
        <title>Expansion of signal transduction pathways in fungi by whole-genome duplication.</title>
        <authorList>
            <consortium name="DOE Joint Genome Institute"/>
            <person name="Corrochano L.M."/>
            <person name="Kuo A."/>
            <person name="Marcet-Houben M."/>
            <person name="Polaino S."/>
            <person name="Salamov A."/>
            <person name="Villalobos J.M."/>
            <person name="Alvarez M.I."/>
            <person name="Avalos J."/>
            <person name="Benito E.P."/>
            <person name="Benoit I."/>
            <person name="Burger G."/>
            <person name="Camino L.P."/>
            <person name="Canovas D."/>
            <person name="Cerda-Olmedo E."/>
            <person name="Cheng J.-F."/>
            <person name="Dominguez A."/>
            <person name="Elias M."/>
            <person name="Eslava A.P."/>
            <person name="Glaser F."/>
            <person name="Grimwood J."/>
            <person name="Gutierrez G."/>
            <person name="Heitman J."/>
            <person name="Henrissat B."/>
            <person name="Iturriaga E.A."/>
            <person name="Lang B.F."/>
            <person name="Lavin J.L."/>
            <person name="Lee S."/>
            <person name="Li W."/>
            <person name="Lindquist E."/>
            <person name="Lopez-Garcia S."/>
            <person name="Luque E.M."/>
            <person name="Marcos A.T."/>
            <person name="Martin J."/>
            <person name="McCluskey K."/>
            <person name="Medina H.R."/>
            <person name="Miralles-Duran A."/>
            <person name="Miyazaki A."/>
            <person name="Munoz-Torres E."/>
            <person name="Oguiza J.A."/>
            <person name="Ohm R."/>
            <person name="Olmedo M."/>
            <person name="Orejas M."/>
            <person name="Ortiz-Castellanos L."/>
            <person name="Pisabarro A.G."/>
            <person name="Rodriguez-Romero J."/>
            <person name="Ruiz-Herrera J."/>
            <person name="Ruiz-Vazquez R."/>
            <person name="Sanz C."/>
            <person name="Schackwitz W."/>
            <person name="Schmutz J."/>
            <person name="Shahriari M."/>
            <person name="Shelest E."/>
            <person name="Silva-Franco F."/>
            <person name="Soanes D."/>
            <person name="Syed K."/>
            <person name="Tagua V.G."/>
            <person name="Talbot N.J."/>
            <person name="Thon M."/>
            <person name="De vries R.P."/>
            <person name="Wiebenga A."/>
            <person name="Yadav J.S."/>
            <person name="Braun E.L."/>
            <person name="Baker S."/>
            <person name="Garre V."/>
            <person name="Horwitz B."/>
            <person name="Torres-Martinez S."/>
            <person name="Idnurm A."/>
            <person name="Herrera-Estrella A."/>
            <person name="Gabaldon T."/>
            <person name="Grigoriev I.V."/>
        </authorList>
    </citation>
    <scope>NUCLEOTIDE SEQUENCE [LARGE SCALE GENOMIC DNA]</scope>
    <source>
        <strain evidence="2">NRRL 1555(-)</strain>
    </source>
</reference>
<dbReference type="RefSeq" id="XP_018293207.1">
    <property type="nucleotide sequence ID" value="XM_018443404.1"/>
</dbReference>
<gene>
    <name evidence="1" type="ORF">PHYBLDRAFT_78964</name>
</gene>
<evidence type="ECO:0008006" key="3">
    <source>
        <dbReference type="Google" id="ProtNLM"/>
    </source>
</evidence>
<dbReference type="EMBL" id="KV440978">
    <property type="protein sequence ID" value="OAD75167.1"/>
    <property type="molecule type" value="Genomic_DNA"/>
</dbReference>
<organism evidence="1 2">
    <name type="scientific">Phycomyces blakesleeanus (strain ATCC 8743b / DSM 1359 / FGSC 10004 / NBRC 33097 / NRRL 1555)</name>
    <dbReference type="NCBI Taxonomy" id="763407"/>
    <lineage>
        <taxon>Eukaryota</taxon>
        <taxon>Fungi</taxon>
        <taxon>Fungi incertae sedis</taxon>
        <taxon>Mucoromycota</taxon>
        <taxon>Mucoromycotina</taxon>
        <taxon>Mucoromycetes</taxon>
        <taxon>Mucorales</taxon>
        <taxon>Phycomycetaceae</taxon>
        <taxon>Phycomyces</taxon>
    </lineage>
</organism>
<accession>A0A162PQX1</accession>
<dbReference type="GO" id="GO:0005739">
    <property type="term" value="C:mitochondrion"/>
    <property type="evidence" value="ECO:0007669"/>
    <property type="project" value="TreeGrafter"/>
</dbReference>
<dbReference type="STRING" id="763407.A0A162PQX1"/>
<protein>
    <recommendedName>
        <fullName evidence="3">Mitochondrial group I intron splicing factor CCM1</fullName>
    </recommendedName>
</protein>
<dbReference type="InterPro" id="IPR002885">
    <property type="entry name" value="PPR_rpt"/>
</dbReference>
<dbReference type="Proteomes" id="UP000077315">
    <property type="component" value="Unassembled WGS sequence"/>
</dbReference>
<dbReference type="AlphaFoldDB" id="A0A162PQX1"/>
<dbReference type="GO" id="GO:0140053">
    <property type="term" value="P:mitochondrial gene expression"/>
    <property type="evidence" value="ECO:0007669"/>
    <property type="project" value="InterPro"/>
</dbReference>
<dbReference type="OrthoDB" id="185373at2759"/>
<dbReference type="GeneID" id="29004309"/>
<dbReference type="Pfam" id="PF13812">
    <property type="entry name" value="PPR_3"/>
    <property type="match status" value="1"/>
</dbReference>
<dbReference type="VEuPathDB" id="FungiDB:PHYBLDRAFT_78964"/>
<evidence type="ECO:0000313" key="1">
    <source>
        <dbReference type="EMBL" id="OAD75167.1"/>
    </source>
</evidence>